<dbReference type="AlphaFoldDB" id="A0A6M0RFM6"/>
<evidence type="ECO:0000313" key="1">
    <source>
        <dbReference type="EMBL" id="NEZ54431.1"/>
    </source>
</evidence>
<keyword evidence="2" id="KW-1185">Reference proteome</keyword>
<protein>
    <submittedName>
        <fullName evidence="1">Uncharacterized protein</fullName>
    </submittedName>
</protein>
<dbReference type="EMBL" id="QXHD01000003">
    <property type="protein sequence ID" value="NEZ54431.1"/>
    <property type="molecule type" value="Genomic_DNA"/>
</dbReference>
<dbReference type="Proteomes" id="UP000481033">
    <property type="component" value="Unassembled WGS sequence"/>
</dbReference>
<accession>A0A6M0RFM6</accession>
<reference evidence="1 2" key="1">
    <citation type="journal article" date="2020" name="Microb. Ecol.">
        <title>Ecogenomics of the Marine Benthic Filamentous Cyanobacterium Adonisia.</title>
        <authorList>
            <person name="Walter J.M."/>
            <person name="Coutinho F.H."/>
            <person name="Leomil L."/>
            <person name="Hargreaves P.I."/>
            <person name="Campeao M.E."/>
            <person name="Vieira V.V."/>
            <person name="Silva B.S."/>
            <person name="Fistarol G.O."/>
            <person name="Salomon P.S."/>
            <person name="Sawabe T."/>
            <person name="Mino S."/>
            <person name="Hosokawa M."/>
            <person name="Miyashita H."/>
            <person name="Maruyama F."/>
            <person name="van Verk M.C."/>
            <person name="Dutilh B.E."/>
            <person name="Thompson C.C."/>
            <person name="Thompson F.L."/>
        </authorList>
    </citation>
    <scope>NUCLEOTIDE SEQUENCE [LARGE SCALE GENOMIC DNA]</scope>
    <source>
        <strain evidence="1 2">CCMR0081</strain>
    </source>
</reference>
<comment type="caution">
    <text evidence="1">The sequence shown here is derived from an EMBL/GenBank/DDBJ whole genome shotgun (WGS) entry which is preliminary data.</text>
</comment>
<sequence length="126" mass="14584">MAWNFDFYRENEADTLFRTLQNELTKLNRKEQLSAKVATADQKNQAALGGIIFNPDVEENDIPKLPNGNWKVHIINENPRNDFRRMFDRASDFLNNELNESQAFYAKLTFVNQKDKGALMAVLFIG</sequence>
<organism evidence="1 2">
    <name type="scientific">Adonisia turfae CCMR0081</name>
    <dbReference type="NCBI Taxonomy" id="2292702"/>
    <lineage>
        <taxon>Bacteria</taxon>
        <taxon>Bacillati</taxon>
        <taxon>Cyanobacteriota</taxon>
        <taxon>Adonisia</taxon>
        <taxon>Adonisia turfae</taxon>
    </lineage>
</organism>
<gene>
    <name evidence="1" type="ORF">DXZ20_01695</name>
</gene>
<dbReference type="RefSeq" id="WP_163696023.1">
    <property type="nucleotide sequence ID" value="NZ_QXHD01000003.1"/>
</dbReference>
<name>A0A6M0RFM6_9CYAN</name>
<evidence type="ECO:0000313" key="2">
    <source>
        <dbReference type="Proteomes" id="UP000481033"/>
    </source>
</evidence>
<proteinExistence type="predicted"/>